<name>A0AA38LM92_TAXCH</name>
<evidence type="ECO:0000313" key="1">
    <source>
        <dbReference type="EMBL" id="KAH9327425.1"/>
    </source>
</evidence>
<accession>A0AA38LM92</accession>
<proteinExistence type="predicted"/>
<dbReference type="EMBL" id="JAHRHJ020000002">
    <property type="protein sequence ID" value="KAH9327425.1"/>
    <property type="molecule type" value="Genomic_DNA"/>
</dbReference>
<sequence>FLTSGGQISALGDIGRVLILVCRVFQDVDTRAIHLETCIRVFLTWAGQDAHLVGLMTKQ</sequence>
<feature type="non-terminal residue" evidence="1">
    <location>
        <position position="59"/>
    </location>
</feature>
<reference evidence="1 2" key="1">
    <citation type="journal article" date="2021" name="Nat. Plants">
        <title>The Taxus genome provides insights into paclitaxel biosynthesis.</title>
        <authorList>
            <person name="Xiong X."/>
            <person name="Gou J."/>
            <person name="Liao Q."/>
            <person name="Li Y."/>
            <person name="Zhou Q."/>
            <person name="Bi G."/>
            <person name="Li C."/>
            <person name="Du R."/>
            <person name="Wang X."/>
            <person name="Sun T."/>
            <person name="Guo L."/>
            <person name="Liang H."/>
            <person name="Lu P."/>
            <person name="Wu Y."/>
            <person name="Zhang Z."/>
            <person name="Ro D.K."/>
            <person name="Shang Y."/>
            <person name="Huang S."/>
            <person name="Yan J."/>
        </authorList>
    </citation>
    <scope>NUCLEOTIDE SEQUENCE [LARGE SCALE GENOMIC DNA]</scope>
    <source>
        <strain evidence="1">Ta-2019</strain>
    </source>
</reference>
<keyword evidence="2" id="KW-1185">Reference proteome</keyword>
<organism evidence="1 2">
    <name type="scientific">Taxus chinensis</name>
    <name type="common">Chinese yew</name>
    <name type="synonym">Taxus wallichiana var. chinensis</name>
    <dbReference type="NCBI Taxonomy" id="29808"/>
    <lineage>
        <taxon>Eukaryota</taxon>
        <taxon>Viridiplantae</taxon>
        <taxon>Streptophyta</taxon>
        <taxon>Embryophyta</taxon>
        <taxon>Tracheophyta</taxon>
        <taxon>Spermatophyta</taxon>
        <taxon>Pinopsida</taxon>
        <taxon>Pinidae</taxon>
        <taxon>Conifers II</taxon>
        <taxon>Cupressales</taxon>
        <taxon>Taxaceae</taxon>
        <taxon>Taxus</taxon>
    </lineage>
</organism>
<feature type="non-terminal residue" evidence="1">
    <location>
        <position position="1"/>
    </location>
</feature>
<gene>
    <name evidence="1" type="ORF">KI387_007603</name>
</gene>
<protein>
    <submittedName>
        <fullName evidence="1">Uncharacterized protein</fullName>
    </submittedName>
</protein>
<evidence type="ECO:0000313" key="2">
    <source>
        <dbReference type="Proteomes" id="UP000824469"/>
    </source>
</evidence>
<dbReference type="Proteomes" id="UP000824469">
    <property type="component" value="Unassembled WGS sequence"/>
</dbReference>
<comment type="caution">
    <text evidence="1">The sequence shown here is derived from an EMBL/GenBank/DDBJ whole genome shotgun (WGS) entry which is preliminary data.</text>
</comment>
<dbReference type="AlphaFoldDB" id="A0AA38LM92"/>